<name>W7ITP2_9PSEU</name>
<dbReference type="GO" id="GO:0043041">
    <property type="term" value="P:amino acid activation for nonribosomal peptide biosynthetic process"/>
    <property type="evidence" value="ECO:0007669"/>
    <property type="project" value="TreeGrafter"/>
</dbReference>
<dbReference type="NCBIfam" id="TIGR01733">
    <property type="entry name" value="AA-adenyl-dom"/>
    <property type="match status" value="1"/>
</dbReference>
<dbReference type="PATRIC" id="fig|909613.9.peg.426"/>
<dbReference type="GO" id="GO:0031177">
    <property type="term" value="F:phosphopantetheine binding"/>
    <property type="evidence" value="ECO:0007669"/>
    <property type="project" value="InterPro"/>
</dbReference>
<dbReference type="SUPFAM" id="SSF56801">
    <property type="entry name" value="Acetyl-CoA synthetase-like"/>
    <property type="match status" value="1"/>
</dbReference>
<dbReference type="InterPro" id="IPR009081">
    <property type="entry name" value="PP-bd_ACP"/>
</dbReference>
<dbReference type="AlphaFoldDB" id="W7ITP2"/>
<dbReference type="STRING" id="909613.UO65_0413"/>
<dbReference type="Pfam" id="PF13193">
    <property type="entry name" value="AMP-binding_C"/>
    <property type="match status" value="1"/>
</dbReference>
<dbReference type="Pfam" id="PF00550">
    <property type="entry name" value="PP-binding"/>
    <property type="match status" value="1"/>
</dbReference>
<dbReference type="PROSITE" id="PS50075">
    <property type="entry name" value="CARRIER"/>
    <property type="match status" value="1"/>
</dbReference>
<dbReference type="PROSITE" id="PS00455">
    <property type="entry name" value="AMP_BINDING"/>
    <property type="match status" value="1"/>
</dbReference>
<dbReference type="SUPFAM" id="SSF47336">
    <property type="entry name" value="ACP-like"/>
    <property type="match status" value="1"/>
</dbReference>
<comment type="cofactor">
    <cofactor evidence="1">
        <name>pantetheine 4'-phosphate</name>
        <dbReference type="ChEBI" id="CHEBI:47942"/>
    </cofactor>
</comment>
<reference evidence="5 6" key="1">
    <citation type="journal article" date="2014" name="Genome Announc.">
        <title>Draft Genome Sequence of the Antitrypanosomally Active Sponge-Associated Bacterium Actinokineospora sp. Strain EG49.</title>
        <authorList>
            <person name="Harjes J."/>
            <person name="Ryu T."/>
            <person name="Abdelmohsen U.R."/>
            <person name="Moitinho-Silva L."/>
            <person name="Horn H."/>
            <person name="Ravasi T."/>
            <person name="Hentschel U."/>
        </authorList>
    </citation>
    <scope>NUCLEOTIDE SEQUENCE [LARGE SCALE GENOMIC DNA]</scope>
    <source>
        <strain evidence="5 6">EG49</strain>
    </source>
</reference>
<dbReference type="InterPro" id="IPR045851">
    <property type="entry name" value="AMP-bd_C_sf"/>
</dbReference>
<dbReference type="RefSeq" id="WP_052020485.1">
    <property type="nucleotide sequence ID" value="NZ_AYXG01000016.1"/>
</dbReference>
<dbReference type="eggNOG" id="COG1020">
    <property type="taxonomic scope" value="Bacteria"/>
</dbReference>
<dbReference type="InterPro" id="IPR020806">
    <property type="entry name" value="PKS_PP-bd"/>
</dbReference>
<dbReference type="InterPro" id="IPR010071">
    <property type="entry name" value="AA_adenyl_dom"/>
</dbReference>
<organism evidence="5 6">
    <name type="scientific">Actinokineospora spheciospongiae</name>
    <dbReference type="NCBI Taxonomy" id="909613"/>
    <lineage>
        <taxon>Bacteria</taxon>
        <taxon>Bacillati</taxon>
        <taxon>Actinomycetota</taxon>
        <taxon>Actinomycetes</taxon>
        <taxon>Pseudonocardiales</taxon>
        <taxon>Pseudonocardiaceae</taxon>
        <taxon>Actinokineospora</taxon>
    </lineage>
</organism>
<evidence type="ECO:0000256" key="3">
    <source>
        <dbReference type="ARBA" id="ARBA00022553"/>
    </source>
</evidence>
<dbReference type="EMBL" id="AYXG01000016">
    <property type="protein sequence ID" value="EWC64290.1"/>
    <property type="molecule type" value="Genomic_DNA"/>
</dbReference>
<dbReference type="GO" id="GO:0005737">
    <property type="term" value="C:cytoplasm"/>
    <property type="evidence" value="ECO:0007669"/>
    <property type="project" value="TreeGrafter"/>
</dbReference>
<dbReference type="SMART" id="SM00823">
    <property type="entry name" value="PKS_PP"/>
    <property type="match status" value="1"/>
</dbReference>
<dbReference type="InterPro" id="IPR020845">
    <property type="entry name" value="AMP-binding_CS"/>
</dbReference>
<dbReference type="InterPro" id="IPR000873">
    <property type="entry name" value="AMP-dep_synth/lig_dom"/>
</dbReference>
<keyword evidence="2" id="KW-0596">Phosphopantetheine</keyword>
<accession>W7ITP2</accession>
<gene>
    <name evidence="5" type="ORF">UO65_0413</name>
</gene>
<evidence type="ECO:0000313" key="5">
    <source>
        <dbReference type="EMBL" id="EWC64290.1"/>
    </source>
</evidence>
<dbReference type="InterPro" id="IPR036736">
    <property type="entry name" value="ACP-like_sf"/>
</dbReference>
<dbReference type="InterPro" id="IPR006162">
    <property type="entry name" value="Ppantetheine_attach_site"/>
</dbReference>
<comment type="caution">
    <text evidence="5">The sequence shown here is derived from an EMBL/GenBank/DDBJ whole genome shotgun (WGS) entry which is preliminary data.</text>
</comment>
<evidence type="ECO:0000259" key="4">
    <source>
        <dbReference type="PROSITE" id="PS50075"/>
    </source>
</evidence>
<dbReference type="PROSITE" id="PS00012">
    <property type="entry name" value="PHOSPHOPANTETHEINE"/>
    <property type="match status" value="1"/>
</dbReference>
<evidence type="ECO:0000313" key="6">
    <source>
        <dbReference type="Proteomes" id="UP000019277"/>
    </source>
</evidence>
<dbReference type="GO" id="GO:0044550">
    <property type="term" value="P:secondary metabolite biosynthetic process"/>
    <property type="evidence" value="ECO:0007669"/>
    <property type="project" value="TreeGrafter"/>
</dbReference>
<dbReference type="OrthoDB" id="3243414at2"/>
<dbReference type="InterPro" id="IPR042099">
    <property type="entry name" value="ANL_N_sf"/>
</dbReference>
<dbReference type="InterPro" id="IPR025110">
    <property type="entry name" value="AMP-bd_C"/>
</dbReference>
<proteinExistence type="predicted"/>
<protein>
    <submittedName>
        <fullName evidence="5">Putative non-ribosomal peptide synthetase</fullName>
    </submittedName>
</protein>
<evidence type="ECO:0000256" key="2">
    <source>
        <dbReference type="ARBA" id="ARBA00022450"/>
    </source>
</evidence>
<dbReference type="Pfam" id="PF00501">
    <property type="entry name" value="AMP-binding"/>
    <property type="match status" value="1"/>
</dbReference>
<dbReference type="PANTHER" id="PTHR45527:SF1">
    <property type="entry name" value="FATTY ACID SYNTHASE"/>
    <property type="match status" value="1"/>
</dbReference>
<dbReference type="CDD" id="cd05930">
    <property type="entry name" value="A_NRPS"/>
    <property type="match status" value="1"/>
</dbReference>
<dbReference type="Gene3D" id="3.30.300.30">
    <property type="match status" value="1"/>
</dbReference>
<keyword evidence="6" id="KW-1185">Reference proteome</keyword>
<dbReference type="Gene3D" id="1.10.1200.10">
    <property type="entry name" value="ACP-like"/>
    <property type="match status" value="1"/>
</dbReference>
<keyword evidence="3" id="KW-0597">Phosphoprotein</keyword>
<dbReference type="FunFam" id="1.10.1200.10:FF:000005">
    <property type="entry name" value="Nonribosomal peptide synthetase 1"/>
    <property type="match status" value="1"/>
</dbReference>
<sequence length="563" mass="59956">MDLITRLAQQPADRQALVAGDRELSFGELRAEAARVAAALTARGVGPESLVAISLPRGADLVVALLGTLTAGVAYLPVDPALPEQRRRYLVEDARAELVIGQSATAAVRTVSVEALTAGVVADFAPVPVEPDTLAYVIYTSGSTGLPKGVEITRGSAALLLDALESAGIAATTAGRVGWNASASFDASVQQWTRLCRGDTVVVLDDATRADPALMAELVVDQRLTDLDLTPSHADPLLPHLAEIAWPLTLLVGGEPISPSLWQRMAAQENLRAVNLYGPTECTVDATAGWVTAEHEPHIGTVLPGLELHLLDEKLNPVDDGEVGEIHLGGERVARGYRNRPGLTAERFIAAADGSRVYRSGDLARRHADGRLEYLGRRDGQVKVHGHRIELGEIEAALTRCEGIEEAAVLYRDDSPTGPGLVGYYRGKPGISPLWTTERLKETLPVYMVPGVLVAVESFPRTVNGKLDRRALPAPVVTAPADAGTTGLDSPVERLIAEVWSYVLGVQDLSADANFFKLGGHSLLAIKLVAKVRAELGVALPVKAVYQNPRLRDLAQVIEALFS</sequence>
<dbReference type="Proteomes" id="UP000019277">
    <property type="component" value="Unassembled WGS sequence"/>
</dbReference>
<evidence type="ECO:0000256" key="1">
    <source>
        <dbReference type="ARBA" id="ARBA00001957"/>
    </source>
</evidence>
<dbReference type="Gene3D" id="3.40.50.12780">
    <property type="entry name" value="N-terminal domain of ligase-like"/>
    <property type="match status" value="1"/>
</dbReference>
<feature type="domain" description="Carrier" evidence="4">
    <location>
        <begin position="487"/>
        <end position="562"/>
    </location>
</feature>
<dbReference type="PANTHER" id="PTHR45527">
    <property type="entry name" value="NONRIBOSOMAL PEPTIDE SYNTHETASE"/>
    <property type="match status" value="1"/>
</dbReference>